<dbReference type="EMBL" id="BAAANC010000002">
    <property type="protein sequence ID" value="GAA1538633.1"/>
    <property type="molecule type" value="Genomic_DNA"/>
</dbReference>
<accession>A0ABP4M753</accession>
<dbReference type="RefSeq" id="WP_344177403.1">
    <property type="nucleotide sequence ID" value="NZ_BAAANC010000002.1"/>
</dbReference>
<dbReference type="InterPro" id="IPR023393">
    <property type="entry name" value="START-like_dom_sf"/>
</dbReference>
<proteinExistence type="predicted"/>
<protein>
    <recommendedName>
        <fullName evidence="3">Polyketide cyclase/dehydrase/lipid transport protein</fullName>
    </recommendedName>
</protein>
<evidence type="ECO:0000313" key="2">
    <source>
        <dbReference type="Proteomes" id="UP001500363"/>
    </source>
</evidence>
<dbReference type="SUPFAM" id="SSF55961">
    <property type="entry name" value="Bet v1-like"/>
    <property type="match status" value="1"/>
</dbReference>
<gene>
    <name evidence="1" type="ORF">GCM10009741_46690</name>
</gene>
<name>A0ABP4M753_9ACTN</name>
<dbReference type="Gene3D" id="3.30.530.20">
    <property type="match status" value="1"/>
</dbReference>
<organism evidence="1 2">
    <name type="scientific">Kribbella lupini</name>
    <dbReference type="NCBI Taxonomy" id="291602"/>
    <lineage>
        <taxon>Bacteria</taxon>
        <taxon>Bacillati</taxon>
        <taxon>Actinomycetota</taxon>
        <taxon>Actinomycetes</taxon>
        <taxon>Propionibacteriales</taxon>
        <taxon>Kribbellaceae</taxon>
        <taxon>Kribbella</taxon>
    </lineage>
</organism>
<sequence length="148" mass="15988">MSAIVTEIEVDAPQAEVFEYVIDPTHFPQWQAGVTGGGLDHDGPPTVGSVCRTTRQIGGRERSVTSTIVKYAPPNAWAVRGDDGPIRALIDVAVEPVAGTSRSRVRIAVDFTGHGIGKLLVPLVVRPQARKEMPANLARLKERLESRN</sequence>
<reference evidence="2" key="1">
    <citation type="journal article" date="2019" name="Int. J. Syst. Evol. Microbiol.">
        <title>The Global Catalogue of Microorganisms (GCM) 10K type strain sequencing project: providing services to taxonomists for standard genome sequencing and annotation.</title>
        <authorList>
            <consortium name="The Broad Institute Genomics Platform"/>
            <consortium name="The Broad Institute Genome Sequencing Center for Infectious Disease"/>
            <person name="Wu L."/>
            <person name="Ma J."/>
        </authorList>
    </citation>
    <scope>NUCLEOTIDE SEQUENCE [LARGE SCALE GENOMIC DNA]</scope>
    <source>
        <strain evidence="2">JCM 14303</strain>
    </source>
</reference>
<dbReference type="InterPro" id="IPR019587">
    <property type="entry name" value="Polyketide_cyclase/dehydratase"/>
</dbReference>
<dbReference type="Pfam" id="PF10604">
    <property type="entry name" value="Polyketide_cyc2"/>
    <property type="match status" value="1"/>
</dbReference>
<evidence type="ECO:0000313" key="1">
    <source>
        <dbReference type="EMBL" id="GAA1538633.1"/>
    </source>
</evidence>
<comment type="caution">
    <text evidence="1">The sequence shown here is derived from an EMBL/GenBank/DDBJ whole genome shotgun (WGS) entry which is preliminary data.</text>
</comment>
<keyword evidence="2" id="KW-1185">Reference proteome</keyword>
<evidence type="ECO:0008006" key="3">
    <source>
        <dbReference type="Google" id="ProtNLM"/>
    </source>
</evidence>
<dbReference type="Proteomes" id="UP001500363">
    <property type="component" value="Unassembled WGS sequence"/>
</dbReference>